<dbReference type="Gene3D" id="3.40.50.720">
    <property type="entry name" value="NAD(P)-binding Rossmann-like Domain"/>
    <property type="match status" value="1"/>
</dbReference>
<name>K6YYG9_9ALTE</name>
<evidence type="ECO:0000313" key="3">
    <source>
        <dbReference type="EMBL" id="GAC29016.1"/>
    </source>
</evidence>
<accession>K6YYG9</accession>
<evidence type="ECO:0000256" key="2">
    <source>
        <dbReference type="ARBA" id="ARBA00023002"/>
    </source>
</evidence>
<proteinExistence type="inferred from homology"/>
<keyword evidence="4" id="KW-1185">Reference proteome</keyword>
<dbReference type="OrthoDB" id="9787298at2"/>
<dbReference type="Proteomes" id="UP000006251">
    <property type="component" value="Unassembled WGS sequence"/>
</dbReference>
<reference evidence="4" key="1">
    <citation type="journal article" date="2014" name="Environ. Microbiol.">
        <title>Comparative genomics of the marine bacterial genus Glaciecola reveals the high degree of genomic diversity and genomic characteristic for cold adaptation.</title>
        <authorList>
            <person name="Qin Q.L."/>
            <person name="Xie B.B."/>
            <person name="Yu Y."/>
            <person name="Shu Y.L."/>
            <person name="Rong J.C."/>
            <person name="Zhang Y.J."/>
            <person name="Zhao D.L."/>
            <person name="Chen X.L."/>
            <person name="Zhang X.Y."/>
            <person name="Chen B."/>
            <person name="Zhou B.C."/>
            <person name="Zhang Y.Z."/>
        </authorList>
    </citation>
    <scope>NUCLEOTIDE SEQUENCE [LARGE SCALE GENOMIC DNA]</scope>
    <source>
        <strain evidence="4">ACAM 615</strain>
    </source>
</reference>
<comment type="caution">
    <text evidence="3">The sequence shown here is derived from an EMBL/GenBank/DDBJ whole genome shotgun (WGS) entry which is preliminary data.</text>
</comment>
<dbReference type="PANTHER" id="PTHR24321">
    <property type="entry name" value="DEHYDROGENASES, SHORT CHAIN"/>
    <property type="match status" value="1"/>
</dbReference>
<dbReference type="RefSeq" id="WP_006011520.1">
    <property type="nucleotide sequence ID" value="NZ_BAEQ01000039.1"/>
</dbReference>
<dbReference type="AlphaFoldDB" id="K6YYG9"/>
<protein>
    <submittedName>
        <fullName evidence="3">2,5-dichloro-2,5-cyclohexadiene-1,4-diol dehydrogenase</fullName>
    </submittedName>
</protein>
<organism evidence="3 4">
    <name type="scientific">Brumicola pallidula DSM 14239 = ACAM 615</name>
    <dbReference type="NCBI Taxonomy" id="1121922"/>
    <lineage>
        <taxon>Bacteria</taxon>
        <taxon>Pseudomonadati</taxon>
        <taxon>Pseudomonadota</taxon>
        <taxon>Gammaproteobacteria</taxon>
        <taxon>Alteromonadales</taxon>
        <taxon>Alteromonadaceae</taxon>
        <taxon>Brumicola</taxon>
    </lineage>
</organism>
<dbReference type="STRING" id="1121922.GCA_000428905_01929"/>
<sequence>MIFSQKDLQNNFYLDNIKQSRMFFILILNKTKITVRKTMSSLNGKVVLITGGSSGIGATCALKSSERGATVIIADLKKQAAEEVLASLPNKGYYFDLDICNESQWIKLHDFVINTTGKLNILLHCAGISLPGNIETTDFTLWKKIHDINLNGTYLADHYAIKLMKLNDENNAIVNISSAMSLKSFSFTTAYCSSKAGVDALTKCVALHCGESKLNIRCNSVHPGAIHTPMLEKYLDMMSQDCSRDEAQAMFDANHPIGHCGQPDDIANAALFLASDDAKFITGALLPVDGAQSIS</sequence>
<dbReference type="FunFam" id="3.40.50.720:FF:000084">
    <property type="entry name" value="Short-chain dehydrogenase reductase"/>
    <property type="match status" value="1"/>
</dbReference>
<dbReference type="InterPro" id="IPR002347">
    <property type="entry name" value="SDR_fam"/>
</dbReference>
<dbReference type="PRINTS" id="PR00081">
    <property type="entry name" value="GDHRDH"/>
</dbReference>
<dbReference type="PROSITE" id="PS00061">
    <property type="entry name" value="ADH_SHORT"/>
    <property type="match status" value="1"/>
</dbReference>
<dbReference type="EMBL" id="BAEQ01000039">
    <property type="protein sequence ID" value="GAC29016.1"/>
    <property type="molecule type" value="Genomic_DNA"/>
</dbReference>
<dbReference type="SUPFAM" id="SSF51735">
    <property type="entry name" value="NAD(P)-binding Rossmann-fold domains"/>
    <property type="match status" value="1"/>
</dbReference>
<evidence type="ECO:0000313" key="4">
    <source>
        <dbReference type="Proteomes" id="UP000006251"/>
    </source>
</evidence>
<comment type="similarity">
    <text evidence="1">Belongs to the short-chain dehydrogenases/reductases (SDR) family.</text>
</comment>
<dbReference type="PRINTS" id="PR00080">
    <property type="entry name" value="SDRFAMILY"/>
</dbReference>
<gene>
    <name evidence="3" type="primary">linX</name>
    <name evidence="3" type="ORF">GPAL_2155</name>
</gene>
<dbReference type="InterPro" id="IPR036291">
    <property type="entry name" value="NAD(P)-bd_dom_sf"/>
</dbReference>
<evidence type="ECO:0000256" key="1">
    <source>
        <dbReference type="ARBA" id="ARBA00006484"/>
    </source>
</evidence>
<dbReference type="GO" id="GO:0016491">
    <property type="term" value="F:oxidoreductase activity"/>
    <property type="evidence" value="ECO:0007669"/>
    <property type="project" value="UniProtKB-KW"/>
</dbReference>
<dbReference type="InterPro" id="IPR020904">
    <property type="entry name" value="Sc_DH/Rdtase_CS"/>
</dbReference>
<dbReference type="Pfam" id="PF13561">
    <property type="entry name" value="adh_short_C2"/>
    <property type="match status" value="1"/>
</dbReference>
<keyword evidence="2" id="KW-0560">Oxidoreductase</keyword>
<dbReference type="PANTHER" id="PTHR24321:SF8">
    <property type="entry name" value="ESTRADIOL 17-BETA-DEHYDROGENASE 8-RELATED"/>
    <property type="match status" value="1"/>
</dbReference>